<reference evidence="1 2" key="1">
    <citation type="journal article" date="2019" name="Sci. Rep.">
        <title>Orb-weaving spider Araneus ventricosus genome elucidates the spidroin gene catalogue.</title>
        <authorList>
            <person name="Kono N."/>
            <person name="Nakamura H."/>
            <person name="Ohtoshi R."/>
            <person name="Moran D.A.P."/>
            <person name="Shinohara A."/>
            <person name="Yoshida Y."/>
            <person name="Fujiwara M."/>
            <person name="Mori M."/>
            <person name="Tomita M."/>
            <person name="Arakawa K."/>
        </authorList>
    </citation>
    <scope>NUCLEOTIDE SEQUENCE [LARGE SCALE GENOMIC DNA]</scope>
</reference>
<evidence type="ECO:0000313" key="2">
    <source>
        <dbReference type="Proteomes" id="UP000499080"/>
    </source>
</evidence>
<protein>
    <submittedName>
        <fullName evidence="1">Uncharacterized protein</fullName>
    </submittedName>
</protein>
<dbReference type="AlphaFoldDB" id="A0A4Y2JF90"/>
<gene>
    <name evidence="1" type="ORF">AVEN_81784_1</name>
</gene>
<name>A0A4Y2JF90_ARAVE</name>
<organism evidence="1 2">
    <name type="scientific">Araneus ventricosus</name>
    <name type="common">Orbweaver spider</name>
    <name type="synonym">Epeira ventricosa</name>
    <dbReference type="NCBI Taxonomy" id="182803"/>
    <lineage>
        <taxon>Eukaryota</taxon>
        <taxon>Metazoa</taxon>
        <taxon>Ecdysozoa</taxon>
        <taxon>Arthropoda</taxon>
        <taxon>Chelicerata</taxon>
        <taxon>Arachnida</taxon>
        <taxon>Araneae</taxon>
        <taxon>Araneomorphae</taxon>
        <taxon>Entelegynae</taxon>
        <taxon>Araneoidea</taxon>
        <taxon>Araneidae</taxon>
        <taxon>Araneus</taxon>
    </lineage>
</organism>
<proteinExistence type="predicted"/>
<accession>A0A4Y2JF90</accession>
<sequence>MTSVEPFGNVAQKFAGQQETRFFVRLLVRSPQAFIASLFQAFQKDVKSPPSADKIELLFRTRAPAKAREKISLALYSYRRV</sequence>
<comment type="caution">
    <text evidence="1">The sequence shown here is derived from an EMBL/GenBank/DDBJ whole genome shotgun (WGS) entry which is preliminary data.</text>
</comment>
<dbReference type="Proteomes" id="UP000499080">
    <property type="component" value="Unassembled WGS sequence"/>
</dbReference>
<keyword evidence="2" id="KW-1185">Reference proteome</keyword>
<dbReference type="EMBL" id="BGPR01003421">
    <property type="protein sequence ID" value="GBM87942.1"/>
    <property type="molecule type" value="Genomic_DNA"/>
</dbReference>
<evidence type="ECO:0000313" key="1">
    <source>
        <dbReference type="EMBL" id="GBM87942.1"/>
    </source>
</evidence>